<evidence type="ECO:0000256" key="5">
    <source>
        <dbReference type="SAM" id="MobiDB-lite"/>
    </source>
</evidence>
<evidence type="ECO:0000313" key="9">
    <source>
        <dbReference type="EMBL" id="CAD8358237.1"/>
    </source>
</evidence>
<feature type="signal peptide" evidence="7">
    <location>
        <begin position="1"/>
        <end position="18"/>
    </location>
</feature>
<dbReference type="InterPro" id="IPR007829">
    <property type="entry name" value="TM2"/>
</dbReference>
<keyword evidence="2 6" id="KW-0812">Transmembrane</keyword>
<feature type="compositionally biased region" description="Basic and acidic residues" evidence="5">
    <location>
        <begin position="205"/>
        <end position="215"/>
    </location>
</feature>
<protein>
    <recommendedName>
        <fullName evidence="8">TM2 domain-containing protein</fullName>
    </recommendedName>
</protein>
<evidence type="ECO:0000256" key="2">
    <source>
        <dbReference type="ARBA" id="ARBA00022692"/>
    </source>
</evidence>
<feature type="transmembrane region" description="Helical" evidence="6">
    <location>
        <begin position="136"/>
        <end position="160"/>
    </location>
</feature>
<organism evidence="9">
    <name type="scientific">Pyrodinium bahamense</name>
    <dbReference type="NCBI Taxonomy" id="73915"/>
    <lineage>
        <taxon>Eukaryota</taxon>
        <taxon>Sar</taxon>
        <taxon>Alveolata</taxon>
        <taxon>Dinophyceae</taxon>
        <taxon>Gonyaulacales</taxon>
        <taxon>Pyrocystaceae</taxon>
        <taxon>Pyrodinium</taxon>
    </lineage>
</organism>
<evidence type="ECO:0000256" key="6">
    <source>
        <dbReference type="SAM" id="Phobius"/>
    </source>
</evidence>
<comment type="subcellular location">
    <subcellularLocation>
        <location evidence="1">Membrane</location>
        <topology evidence="1">Multi-pass membrane protein</topology>
    </subcellularLocation>
</comment>
<keyword evidence="4 6" id="KW-0472">Membrane</keyword>
<accession>A0A7S0FGK0</accession>
<gene>
    <name evidence="9" type="ORF">PBAH0796_LOCUS13604</name>
</gene>
<reference evidence="9" key="1">
    <citation type="submission" date="2021-01" db="EMBL/GenBank/DDBJ databases">
        <authorList>
            <person name="Corre E."/>
            <person name="Pelletier E."/>
            <person name="Niang G."/>
            <person name="Scheremetjew M."/>
            <person name="Finn R."/>
            <person name="Kale V."/>
            <person name="Holt S."/>
            <person name="Cochrane G."/>
            <person name="Meng A."/>
            <person name="Brown T."/>
            <person name="Cohen L."/>
        </authorList>
    </citation>
    <scope>NUCLEOTIDE SEQUENCE</scope>
    <source>
        <strain evidence="9">Pbaha01</strain>
    </source>
</reference>
<evidence type="ECO:0000256" key="4">
    <source>
        <dbReference type="ARBA" id="ARBA00023136"/>
    </source>
</evidence>
<dbReference type="Pfam" id="PF05154">
    <property type="entry name" value="TM2"/>
    <property type="match status" value="1"/>
</dbReference>
<feature type="domain" description="TM2" evidence="8">
    <location>
        <begin position="101"/>
        <end position="150"/>
    </location>
</feature>
<name>A0A7S0FGK0_9DINO</name>
<feature type="region of interest" description="Disordered" evidence="5">
    <location>
        <begin position="205"/>
        <end position="224"/>
    </location>
</feature>
<feature type="transmembrane region" description="Helical" evidence="6">
    <location>
        <begin position="105"/>
        <end position="124"/>
    </location>
</feature>
<keyword evidence="7" id="KW-0732">Signal</keyword>
<evidence type="ECO:0000256" key="3">
    <source>
        <dbReference type="ARBA" id="ARBA00022989"/>
    </source>
</evidence>
<sequence>MALSPFLASLLVVQPLSALPQLLEAGGPCPGHDTHTSLLQTAIKHSALVTGPAASTDLKPKAPPAKANGTEVEVELLPTVLEMAAAELEYELDTQKADVPVKNKIILIILELLGLGLCGIDRCYLGQTCAGVLKGITFGGLTVWAMLDYFAVVITCLSMSPSLNAIGMRVDFSKGSITAAFVIVIAGLLVKLCCGGTVRRMRAQQTKDKEAESKTAEPTFTGQA</sequence>
<evidence type="ECO:0000256" key="1">
    <source>
        <dbReference type="ARBA" id="ARBA00004141"/>
    </source>
</evidence>
<proteinExistence type="predicted"/>
<evidence type="ECO:0000256" key="7">
    <source>
        <dbReference type="SAM" id="SignalP"/>
    </source>
</evidence>
<feature type="transmembrane region" description="Helical" evidence="6">
    <location>
        <begin position="172"/>
        <end position="194"/>
    </location>
</feature>
<feature type="chain" id="PRO_5030773527" description="TM2 domain-containing protein" evidence="7">
    <location>
        <begin position="19"/>
        <end position="224"/>
    </location>
</feature>
<dbReference type="AlphaFoldDB" id="A0A7S0FGK0"/>
<dbReference type="GO" id="GO:0016020">
    <property type="term" value="C:membrane"/>
    <property type="evidence" value="ECO:0007669"/>
    <property type="project" value="UniProtKB-SubCell"/>
</dbReference>
<evidence type="ECO:0000259" key="8">
    <source>
        <dbReference type="Pfam" id="PF05154"/>
    </source>
</evidence>
<dbReference type="EMBL" id="HBEG01022389">
    <property type="protein sequence ID" value="CAD8358237.1"/>
    <property type="molecule type" value="Transcribed_RNA"/>
</dbReference>
<keyword evidence="3 6" id="KW-1133">Transmembrane helix</keyword>